<dbReference type="OrthoDB" id="3653269at2"/>
<dbReference type="InterPro" id="IPR023213">
    <property type="entry name" value="CAT-like_dom_sf"/>
</dbReference>
<dbReference type="GO" id="GO:0031177">
    <property type="term" value="F:phosphopantetheine binding"/>
    <property type="evidence" value="ECO:0007669"/>
    <property type="project" value="TreeGrafter"/>
</dbReference>
<dbReference type="Gene3D" id="3.30.559.10">
    <property type="entry name" value="Chloramphenicol acetyltransferase-like domain"/>
    <property type="match status" value="1"/>
</dbReference>
<feature type="region of interest" description="Disordered" evidence="1">
    <location>
        <begin position="452"/>
        <end position="496"/>
    </location>
</feature>
<dbReference type="Proteomes" id="UP000037432">
    <property type="component" value="Unassembled WGS sequence"/>
</dbReference>
<feature type="compositionally biased region" description="Basic and acidic residues" evidence="1">
    <location>
        <begin position="452"/>
        <end position="461"/>
    </location>
</feature>
<dbReference type="SUPFAM" id="SSF52777">
    <property type="entry name" value="CoA-dependent acyltransferases"/>
    <property type="match status" value="2"/>
</dbReference>
<dbReference type="GO" id="GO:0044550">
    <property type="term" value="P:secondary metabolite biosynthetic process"/>
    <property type="evidence" value="ECO:0007669"/>
    <property type="project" value="TreeGrafter"/>
</dbReference>
<dbReference type="InterPro" id="IPR001242">
    <property type="entry name" value="Condensation_dom"/>
</dbReference>
<comment type="caution">
    <text evidence="3">The sequence shown here is derived from an EMBL/GenBank/DDBJ whole genome shotgun (WGS) entry which is preliminary data.</text>
</comment>
<dbReference type="AlphaFoldDB" id="A0A0J7ZLC3"/>
<accession>A0A0J7ZLC3</accession>
<dbReference type="Gene3D" id="1.10.1200.10">
    <property type="entry name" value="ACP-like"/>
    <property type="match status" value="1"/>
</dbReference>
<evidence type="ECO:0000259" key="2">
    <source>
        <dbReference type="Pfam" id="PF00668"/>
    </source>
</evidence>
<dbReference type="GO" id="GO:0008610">
    <property type="term" value="P:lipid biosynthetic process"/>
    <property type="evidence" value="ECO:0007669"/>
    <property type="project" value="UniProtKB-ARBA"/>
</dbReference>
<dbReference type="SUPFAM" id="SSF47336">
    <property type="entry name" value="ACP-like"/>
    <property type="match status" value="1"/>
</dbReference>
<dbReference type="GO" id="GO:0003824">
    <property type="term" value="F:catalytic activity"/>
    <property type="evidence" value="ECO:0007669"/>
    <property type="project" value="InterPro"/>
</dbReference>
<dbReference type="Gene3D" id="3.30.559.30">
    <property type="entry name" value="Nonribosomal peptide synthetase, condensation domain"/>
    <property type="match status" value="1"/>
</dbReference>
<dbReference type="PANTHER" id="PTHR45527">
    <property type="entry name" value="NONRIBOSOMAL PEPTIDE SYNTHETASE"/>
    <property type="match status" value="1"/>
</dbReference>
<reference evidence="3 4" key="1">
    <citation type="submission" date="2015-06" db="EMBL/GenBank/DDBJ databases">
        <authorList>
            <person name="Ju K.-S."/>
            <person name="Doroghazi J.R."/>
            <person name="Metcalf W.W."/>
        </authorList>
    </citation>
    <scope>NUCLEOTIDE SEQUENCE [LARGE SCALE GENOMIC DNA]</scope>
    <source>
        <strain evidence="3 4">NRRL 3414</strain>
    </source>
</reference>
<dbReference type="PATRIC" id="fig|1938.3.peg.1606"/>
<protein>
    <submittedName>
        <fullName evidence="3">Thioester reductase</fullName>
    </submittedName>
</protein>
<feature type="domain" description="Condensation" evidence="2">
    <location>
        <begin position="2"/>
        <end position="441"/>
    </location>
</feature>
<evidence type="ECO:0000313" key="3">
    <source>
        <dbReference type="EMBL" id="KMS76222.1"/>
    </source>
</evidence>
<organism evidence="3 4">
    <name type="scientific">Streptomyces viridochromogenes</name>
    <dbReference type="NCBI Taxonomy" id="1938"/>
    <lineage>
        <taxon>Bacteria</taxon>
        <taxon>Bacillati</taxon>
        <taxon>Actinomycetota</taxon>
        <taxon>Actinomycetes</taxon>
        <taxon>Kitasatosporales</taxon>
        <taxon>Streptomycetaceae</taxon>
        <taxon>Streptomyces</taxon>
    </lineage>
</organism>
<dbReference type="RefSeq" id="WP_048579973.1">
    <property type="nucleotide sequence ID" value="NZ_LFNT01000004.1"/>
</dbReference>
<dbReference type="Pfam" id="PF00668">
    <property type="entry name" value="Condensation"/>
    <property type="match status" value="1"/>
</dbReference>
<name>A0A0J7ZLC3_STRVR</name>
<dbReference type="GO" id="GO:0005737">
    <property type="term" value="C:cytoplasm"/>
    <property type="evidence" value="ECO:0007669"/>
    <property type="project" value="TreeGrafter"/>
</dbReference>
<evidence type="ECO:0000256" key="1">
    <source>
        <dbReference type="SAM" id="MobiDB-lite"/>
    </source>
</evidence>
<dbReference type="PANTHER" id="PTHR45527:SF1">
    <property type="entry name" value="FATTY ACID SYNTHASE"/>
    <property type="match status" value="1"/>
</dbReference>
<dbReference type="GO" id="GO:0043041">
    <property type="term" value="P:amino acid activation for nonribosomal peptide biosynthetic process"/>
    <property type="evidence" value="ECO:0007669"/>
    <property type="project" value="TreeGrafter"/>
</dbReference>
<dbReference type="EMBL" id="LFNT01000004">
    <property type="protein sequence ID" value="KMS76222.1"/>
    <property type="molecule type" value="Genomic_DNA"/>
</dbReference>
<evidence type="ECO:0000313" key="4">
    <source>
        <dbReference type="Proteomes" id="UP000037432"/>
    </source>
</evidence>
<sequence>MFPLSASQQIVWLQQKVVPDSRAYHATAVIDFHGEINPTVLRQCIVDAVGRHDAMRVQICDEDAAIARQEVAENLHIEIPEHDLRGAEDLEGQREDLLRQHVHAEFDLRTAPLARWTLVRLAESHWQLFVAEHHLVHDGRSTVEFLSDVLGQYSAEVSGKHFARDAAPSYEDYVAYTASGEYRAIVAADVEWWREQLDGANFSIEFPGLGSRRSALFDHRGGQYRQALSADLMDAVRALARESGQTVFSALLAVYAELCRRHSGQHDLVIGLPVANRPAGFERTVGMMVSAVPLRLAVDPRTPGSEVAADAMTAIFDAIDHEAAPTQDLVKALKRSSRGLVNPLFNIMFGMHDGPCPTVDVPGLSVDMQVALSANSTKFDLSVVVMPDKVLHGDSGDRAYELVWEYSTQLFGPEDVELLATQFEALLRAYVADPSAPIGTLAPAVVAPSVRDDRAEHEGLRTADAAASAAAEPGQPEAESVADGTRPAPAADPGEHSESLWLQAFRDILERDDIDDDTDFFRAGGYSLLVPVLLSHYESLSGWRPPTSLLFEFSSPLQLEAASAARRQLTPDLQR</sequence>
<dbReference type="InterPro" id="IPR036736">
    <property type="entry name" value="ACP-like_sf"/>
</dbReference>
<proteinExistence type="predicted"/>
<gene>
    <name evidence="3" type="ORF">ACM01_05795</name>
</gene>